<dbReference type="Proteomes" id="UP000593562">
    <property type="component" value="Unassembled WGS sequence"/>
</dbReference>
<feature type="repeat" description="WD" evidence="3">
    <location>
        <begin position="342"/>
        <end position="384"/>
    </location>
</feature>
<keyword evidence="2" id="KW-0677">Repeat</keyword>
<feature type="repeat" description="WD" evidence="3">
    <location>
        <begin position="486"/>
        <end position="518"/>
    </location>
</feature>
<dbReference type="PANTHER" id="PTHR14221">
    <property type="entry name" value="WD REPEAT DOMAIN 44"/>
    <property type="match status" value="1"/>
</dbReference>
<sequence>MLSSDEREGDLFFDSVDCLSSEGSSLADEELDGCELEYRIWMNEPISVKERRERFLQTMGLVDFASRSVDIDIVEFSKVKGMERIMGSGGAVASSSLLSSEEAEANLVCCERGINEANSMVDDDCEKDNLDTVPEHEQIPEACNQARENENVYIGKKKMKRWQKLFAKLRKIGESTGVSELLEPKPESSMEMKLKVSPNKKRCMEFTGVYMRQKIQAHKGFIWTMKFSPDGQYLASGGEDGVVRIWRVTSVDASFKSFSAEGGCCSNSKDRKLSFGGKKLNPTPFLLPDKLFHIEESPLQEFHGHSSDVLDLAWSTTNCLLSSSKDKTARLWQVGSSDCLGVFYHSNYVTCVQFNPVNENYFISGSIDGKVRIWGVQDKRVVDWANIRDVISAISYQPDGNGFVVGTIRGTCCFFEASGCDLQRVAELQIAGRKKMSGNKITGIQYSKEKSDRLMIASEDSKIRIFDQLDIVCKFKGLPKSGSQASASFTSNGKHIVSVGKDSRVYVWNYDDRHSPSSKPTKSVRSCEHFFSEGVSVAVPWHGMKTEQTGLESCSLRYHSQTQNHRDGTLPIRDSDRFSLGNWFSIDSSCRGSATWPEEKLCLWDAAIAEDEYQHFSEDQRHACDNAALLEAWGLVIVTAGWDGTISTFHNYGLPMRL</sequence>
<dbReference type="PROSITE" id="PS50082">
    <property type="entry name" value="WD_REPEATS_2"/>
    <property type="match status" value="4"/>
</dbReference>
<accession>A0A7J7DFQ6</accession>
<keyword evidence="5" id="KW-1185">Reference proteome</keyword>
<dbReference type="PANTHER" id="PTHR14221:SF31">
    <property type="entry name" value="TRANSDUCIN_WD40 REPEAT-LIKE SUPERFAMILY PROTEIN"/>
    <property type="match status" value="1"/>
</dbReference>
<organism evidence="4 5">
    <name type="scientific">Tripterygium wilfordii</name>
    <name type="common">Thunder God vine</name>
    <dbReference type="NCBI Taxonomy" id="458696"/>
    <lineage>
        <taxon>Eukaryota</taxon>
        <taxon>Viridiplantae</taxon>
        <taxon>Streptophyta</taxon>
        <taxon>Embryophyta</taxon>
        <taxon>Tracheophyta</taxon>
        <taxon>Spermatophyta</taxon>
        <taxon>Magnoliopsida</taxon>
        <taxon>eudicotyledons</taxon>
        <taxon>Gunneridae</taxon>
        <taxon>Pentapetalae</taxon>
        <taxon>rosids</taxon>
        <taxon>fabids</taxon>
        <taxon>Celastrales</taxon>
        <taxon>Celastraceae</taxon>
        <taxon>Tripterygium</taxon>
    </lineage>
</organism>
<dbReference type="Pfam" id="PF00400">
    <property type="entry name" value="WD40"/>
    <property type="match status" value="4"/>
</dbReference>
<keyword evidence="1 3" id="KW-0853">WD repeat</keyword>
<dbReference type="FunFam" id="2.130.10.10:FF:000849">
    <property type="entry name" value="WD repeat-containing protein 44"/>
    <property type="match status" value="1"/>
</dbReference>
<dbReference type="EMBL" id="JAAARO010000007">
    <property type="protein sequence ID" value="KAF5745151.1"/>
    <property type="molecule type" value="Genomic_DNA"/>
</dbReference>
<dbReference type="InterPro" id="IPR040324">
    <property type="entry name" value="WDR44/Dgr2"/>
</dbReference>
<dbReference type="SUPFAM" id="SSF50978">
    <property type="entry name" value="WD40 repeat-like"/>
    <property type="match status" value="1"/>
</dbReference>
<protein>
    <submittedName>
        <fullName evidence="4">General transcriptional corepressor tupA</fullName>
    </submittedName>
</protein>
<dbReference type="InterPro" id="IPR001680">
    <property type="entry name" value="WD40_rpt"/>
</dbReference>
<gene>
    <name evidence="4" type="ORF">HS088_TW07G00732</name>
</gene>
<proteinExistence type="predicted"/>
<feature type="repeat" description="WD" evidence="3">
    <location>
        <begin position="215"/>
        <end position="256"/>
    </location>
</feature>
<dbReference type="SMART" id="SM00320">
    <property type="entry name" value="WD40"/>
    <property type="match status" value="6"/>
</dbReference>
<dbReference type="InterPro" id="IPR020472">
    <property type="entry name" value="WD40_PAC1"/>
</dbReference>
<dbReference type="InterPro" id="IPR036322">
    <property type="entry name" value="WD40_repeat_dom_sf"/>
</dbReference>
<feature type="repeat" description="WD" evidence="3">
    <location>
        <begin position="302"/>
        <end position="342"/>
    </location>
</feature>
<evidence type="ECO:0000313" key="5">
    <source>
        <dbReference type="Proteomes" id="UP000593562"/>
    </source>
</evidence>
<dbReference type="PRINTS" id="PR00320">
    <property type="entry name" value="GPROTEINBRPT"/>
</dbReference>
<dbReference type="PROSITE" id="PS50294">
    <property type="entry name" value="WD_REPEATS_REGION"/>
    <property type="match status" value="3"/>
</dbReference>
<dbReference type="InterPro" id="IPR015943">
    <property type="entry name" value="WD40/YVTN_repeat-like_dom_sf"/>
</dbReference>
<comment type="caution">
    <text evidence="4">The sequence shown here is derived from an EMBL/GenBank/DDBJ whole genome shotgun (WGS) entry which is preliminary data.</text>
</comment>
<dbReference type="OrthoDB" id="408728at2759"/>
<evidence type="ECO:0000256" key="2">
    <source>
        <dbReference type="ARBA" id="ARBA00022737"/>
    </source>
</evidence>
<name>A0A7J7DFQ6_TRIWF</name>
<evidence type="ECO:0000313" key="4">
    <source>
        <dbReference type="EMBL" id="KAF5745151.1"/>
    </source>
</evidence>
<evidence type="ECO:0000256" key="1">
    <source>
        <dbReference type="ARBA" id="ARBA00022574"/>
    </source>
</evidence>
<reference evidence="4 5" key="1">
    <citation type="journal article" date="2020" name="Nat. Commun.">
        <title>Genome of Tripterygium wilfordii and identification of cytochrome P450 involved in triptolide biosynthesis.</title>
        <authorList>
            <person name="Tu L."/>
            <person name="Su P."/>
            <person name="Zhang Z."/>
            <person name="Gao L."/>
            <person name="Wang J."/>
            <person name="Hu T."/>
            <person name="Zhou J."/>
            <person name="Zhang Y."/>
            <person name="Zhao Y."/>
            <person name="Liu Y."/>
            <person name="Song Y."/>
            <person name="Tong Y."/>
            <person name="Lu Y."/>
            <person name="Yang J."/>
            <person name="Xu C."/>
            <person name="Jia M."/>
            <person name="Peters R.J."/>
            <person name="Huang L."/>
            <person name="Gao W."/>
        </authorList>
    </citation>
    <scope>NUCLEOTIDE SEQUENCE [LARGE SCALE GENOMIC DNA]</scope>
    <source>
        <strain evidence="5">cv. XIE 37</strain>
        <tissue evidence="4">Leaf</tissue>
    </source>
</reference>
<dbReference type="InParanoid" id="A0A7J7DFQ6"/>
<dbReference type="FunCoup" id="A0A7J7DFQ6">
    <property type="interactions" value="304"/>
</dbReference>
<dbReference type="AlphaFoldDB" id="A0A7J7DFQ6"/>
<dbReference type="Gene3D" id="2.130.10.10">
    <property type="entry name" value="YVTN repeat-like/Quinoprotein amine dehydrogenase"/>
    <property type="match status" value="1"/>
</dbReference>
<evidence type="ECO:0000256" key="3">
    <source>
        <dbReference type="PROSITE-ProRule" id="PRU00221"/>
    </source>
</evidence>